<dbReference type="GO" id="GO:0016705">
    <property type="term" value="F:oxidoreductase activity, acting on paired donors, with incorporation or reduction of molecular oxygen"/>
    <property type="evidence" value="ECO:0007669"/>
    <property type="project" value="InterPro"/>
</dbReference>
<evidence type="ECO:0000313" key="2">
    <source>
        <dbReference type="EMBL" id="CAI8004727.1"/>
    </source>
</evidence>
<dbReference type="Pfam" id="PF00296">
    <property type="entry name" value="Bac_luciferase"/>
    <property type="match status" value="1"/>
</dbReference>
<reference evidence="2" key="1">
    <citation type="submission" date="2023-03" db="EMBL/GenBank/DDBJ databases">
        <authorList>
            <person name="Steffen K."/>
            <person name="Cardenas P."/>
        </authorList>
    </citation>
    <scope>NUCLEOTIDE SEQUENCE</scope>
</reference>
<dbReference type="EMBL" id="CASHTH010000569">
    <property type="protein sequence ID" value="CAI8004727.1"/>
    <property type="molecule type" value="Genomic_DNA"/>
</dbReference>
<accession>A0AA35R6F1</accession>
<dbReference type="InterPro" id="IPR036661">
    <property type="entry name" value="Luciferase-like_sf"/>
</dbReference>
<evidence type="ECO:0000313" key="3">
    <source>
        <dbReference type="Proteomes" id="UP001174909"/>
    </source>
</evidence>
<organism evidence="2 3">
    <name type="scientific">Geodia barretti</name>
    <name type="common">Barrett's horny sponge</name>
    <dbReference type="NCBI Taxonomy" id="519541"/>
    <lineage>
        <taxon>Eukaryota</taxon>
        <taxon>Metazoa</taxon>
        <taxon>Porifera</taxon>
        <taxon>Demospongiae</taxon>
        <taxon>Heteroscleromorpha</taxon>
        <taxon>Tetractinellida</taxon>
        <taxon>Astrophorina</taxon>
        <taxon>Geodiidae</taxon>
        <taxon>Geodia</taxon>
    </lineage>
</organism>
<comment type="caution">
    <text evidence="2">The sequence shown here is derived from an EMBL/GenBank/DDBJ whole genome shotgun (WGS) entry which is preliminary data.</text>
</comment>
<dbReference type="InterPro" id="IPR011251">
    <property type="entry name" value="Luciferase-like_dom"/>
</dbReference>
<gene>
    <name evidence="2" type="ORF">GBAR_LOCUS3992</name>
</gene>
<protein>
    <recommendedName>
        <fullName evidence="1">Luciferase-like domain-containing protein</fullName>
    </recommendedName>
</protein>
<name>A0AA35R6F1_GEOBA</name>
<proteinExistence type="predicted"/>
<evidence type="ECO:0000259" key="1">
    <source>
        <dbReference type="Pfam" id="PF00296"/>
    </source>
</evidence>
<dbReference type="SUPFAM" id="SSF51679">
    <property type="entry name" value="Bacterial luciferase-like"/>
    <property type="match status" value="1"/>
</dbReference>
<dbReference type="AlphaFoldDB" id="A0AA35R6F1"/>
<feature type="domain" description="Luciferase-like" evidence="1">
    <location>
        <begin position="4"/>
        <end position="152"/>
    </location>
</feature>
<dbReference type="Gene3D" id="3.20.20.30">
    <property type="entry name" value="Luciferase-like domain"/>
    <property type="match status" value="1"/>
</dbReference>
<sequence length="184" mass="21052">MQNPHPPIYIAATRTLTTLEYVVSTGHPLISGVVLDHTDAMDLCHRFVKMSRDAGHNIPMSRIPLFRYLHVAKTEEEARANAEPALAWTMDMTDWRRAITTGSEVNQRLDDFRRTRTQVPPSYDYLAENRAIIGTPEQCVAKIREFQDEGIEYFGCNFDFGGMAQEKVLRSMNLFAEEVMPHFS</sequence>
<dbReference type="Proteomes" id="UP001174909">
    <property type="component" value="Unassembled WGS sequence"/>
</dbReference>
<keyword evidence="3" id="KW-1185">Reference proteome</keyword>